<reference evidence="2 3" key="1">
    <citation type="submission" date="2023-01" db="EMBL/GenBank/DDBJ databases">
        <authorList>
            <person name="Whitehead M."/>
        </authorList>
    </citation>
    <scope>NUCLEOTIDE SEQUENCE [LARGE SCALE GENOMIC DNA]</scope>
</reference>
<accession>A0AAV0WMF3</accession>
<comment type="caution">
    <text evidence="2">The sequence shown here is derived from an EMBL/GenBank/DDBJ whole genome shotgun (WGS) entry which is preliminary data.</text>
</comment>
<dbReference type="PANTHER" id="PTHR46289:SF14">
    <property type="entry name" value="DUF4371 DOMAIN-CONTAINING PROTEIN"/>
    <property type="match status" value="1"/>
</dbReference>
<dbReference type="Pfam" id="PF05699">
    <property type="entry name" value="Dimer_Tnp_hAT"/>
    <property type="match status" value="1"/>
</dbReference>
<feature type="domain" description="HAT C-terminal dimerisation" evidence="1">
    <location>
        <begin position="325"/>
        <end position="384"/>
    </location>
</feature>
<keyword evidence="3" id="KW-1185">Reference proteome</keyword>
<organism evidence="2 3">
    <name type="scientific">Macrosiphum euphorbiae</name>
    <name type="common">potato aphid</name>
    <dbReference type="NCBI Taxonomy" id="13131"/>
    <lineage>
        <taxon>Eukaryota</taxon>
        <taxon>Metazoa</taxon>
        <taxon>Ecdysozoa</taxon>
        <taxon>Arthropoda</taxon>
        <taxon>Hexapoda</taxon>
        <taxon>Insecta</taxon>
        <taxon>Pterygota</taxon>
        <taxon>Neoptera</taxon>
        <taxon>Paraneoptera</taxon>
        <taxon>Hemiptera</taxon>
        <taxon>Sternorrhyncha</taxon>
        <taxon>Aphidomorpha</taxon>
        <taxon>Aphidoidea</taxon>
        <taxon>Aphididae</taxon>
        <taxon>Macrosiphini</taxon>
        <taxon>Macrosiphum</taxon>
    </lineage>
</organism>
<evidence type="ECO:0000313" key="2">
    <source>
        <dbReference type="EMBL" id="CAI6357007.1"/>
    </source>
</evidence>
<dbReference type="PANTHER" id="PTHR46289">
    <property type="entry name" value="52 KDA REPRESSOR OF THE INHIBITOR OF THE PROTEIN KINASE-LIKE PROTEIN-RELATED"/>
    <property type="match status" value="1"/>
</dbReference>
<name>A0AAV0WMF3_9HEMI</name>
<dbReference type="EMBL" id="CARXXK010000002">
    <property type="protein sequence ID" value="CAI6357007.1"/>
    <property type="molecule type" value="Genomic_DNA"/>
</dbReference>
<dbReference type="GO" id="GO:0046983">
    <property type="term" value="F:protein dimerization activity"/>
    <property type="evidence" value="ECO:0007669"/>
    <property type="project" value="InterPro"/>
</dbReference>
<gene>
    <name evidence="2" type="ORF">MEUPH1_LOCUS12681</name>
</gene>
<dbReference type="SUPFAM" id="SSF53098">
    <property type="entry name" value="Ribonuclease H-like"/>
    <property type="match status" value="1"/>
</dbReference>
<dbReference type="Proteomes" id="UP001160148">
    <property type="component" value="Unassembled WGS sequence"/>
</dbReference>
<evidence type="ECO:0000259" key="1">
    <source>
        <dbReference type="Pfam" id="PF05699"/>
    </source>
</evidence>
<dbReference type="InterPro" id="IPR012337">
    <property type="entry name" value="RNaseH-like_sf"/>
</dbReference>
<evidence type="ECO:0000313" key="3">
    <source>
        <dbReference type="Proteomes" id="UP001160148"/>
    </source>
</evidence>
<dbReference type="AlphaFoldDB" id="A0AAV0WMF3"/>
<protein>
    <recommendedName>
        <fullName evidence="1">HAT C-terminal dimerisation domain-containing protein</fullName>
    </recommendedName>
</protein>
<sequence length="407" mass="46629">MSGNFKGVQSVIREVHPAALYVHCSAHSLNLALAHSSNIHHIRNCIGTIKSVGNFIKMSAKRTELLKNKIKEFLPETKWTKLTSMCETRWVENHDGMLRFSEIYKSIVATLEELQLFVDIETSSKALQLYKCVTTSEFIISMITATTLFSITLPLCKILQSVKCDLSEAVDHVETVLSEVKDMRTNINENFKKIFNKSEQLFISVNEEEKIKIPRLVSRSTTRINVDTKIPEDYFRIAIAIPFYDDFISQLKERFSKHKTILSSLYLLIPKMCLKSPILESDFSIYSDFINVDTLPSELKLWKIKWIAFKDVDRPHTAVEALNYCNPELFPNIHFLLKVLATLPVSTATPERTFSTLKRVKTFLRNSTGQERLTGLALLSVHRDVTVNPDEVLNQFALQKDRNILLV</sequence>
<proteinExistence type="predicted"/>
<dbReference type="InterPro" id="IPR008906">
    <property type="entry name" value="HATC_C_dom"/>
</dbReference>
<dbReference type="InterPro" id="IPR052958">
    <property type="entry name" value="IFN-induced_PKR_regulator"/>
</dbReference>